<dbReference type="Proteomes" id="UP000255207">
    <property type="component" value="Unassembled WGS sequence"/>
</dbReference>
<sequence length="101" mass="10546">MADAQANSAPAQQRPAAAQPGANETQSAPLDPPIVLQLNDSPPRFAPVNTRDQVSLGPLTDSALSEEVATLLAARTRDLLSSQTASLTNQPSQTILSLFPN</sequence>
<protein>
    <submittedName>
        <fullName evidence="2">Uncharacterized protein</fullName>
    </submittedName>
</protein>
<name>A0A370L942_9HYPH</name>
<dbReference type="AlphaFoldDB" id="A0A370L942"/>
<reference evidence="3" key="1">
    <citation type="submission" date="2018-07" db="EMBL/GenBank/DDBJ databases">
        <authorList>
            <person name="Safronova V.I."/>
            <person name="Chirak E.R."/>
            <person name="Sazanova A.L."/>
        </authorList>
    </citation>
    <scope>NUCLEOTIDE SEQUENCE [LARGE SCALE GENOMIC DNA]</scope>
    <source>
        <strain evidence="3">RCAM04685</strain>
    </source>
</reference>
<dbReference type="EMBL" id="QQTP01000003">
    <property type="protein sequence ID" value="RDJ26795.1"/>
    <property type="molecule type" value="Genomic_DNA"/>
</dbReference>
<feature type="region of interest" description="Disordered" evidence="1">
    <location>
        <begin position="1"/>
        <end position="53"/>
    </location>
</feature>
<keyword evidence="3" id="KW-1185">Reference proteome</keyword>
<gene>
    <name evidence="2" type="ORF">DWE98_08055</name>
</gene>
<accession>A0A370L942</accession>
<evidence type="ECO:0000313" key="2">
    <source>
        <dbReference type="EMBL" id="RDJ26795.1"/>
    </source>
</evidence>
<evidence type="ECO:0000313" key="3">
    <source>
        <dbReference type="Proteomes" id="UP000255207"/>
    </source>
</evidence>
<comment type="caution">
    <text evidence="2">The sequence shown here is derived from an EMBL/GenBank/DDBJ whole genome shotgun (WGS) entry which is preliminary data.</text>
</comment>
<evidence type="ECO:0000256" key="1">
    <source>
        <dbReference type="SAM" id="MobiDB-lite"/>
    </source>
</evidence>
<organism evidence="2 3">
    <name type="scientific">Bosea caraganae</name>
    <dbReference type="NCBI Taxonomy" id="2763117"/>
    <lineage>
        <taxon>Bacteria</taxon>
        <taxon>Pseudomonadati</taxon>
        <taxon>Pseudomonadota</taxon>
        <taxon>Alphaproteobacteria</taxon>
        <taxon>Hyphomicrobiales</taxon>
        <taxon>Boseaceae</taxon>
        <taxon>Bosea</taxon>
    </lineage>
</organism>
<feature type="compositionally biased region" description="Low complexity" evidence="1">
    <location>
        <begin position="1"/>
        <end position="22"/>
    </location>
</feature>
<proteinExistence type="predicted"/>